<dbReference type="STRING" id="68239.GCA_000745715_04796"/>
<evidence type="ECO:0000313" key="1">
    <source>
        <dbReference type="EMBL" id="SFF89205.1"/>
    </source>
</evidence>
<dbReference type="AlphaFoldDB" id="A0A1I2MCM4"/>
<organism evidence="1 2">
    <name type="scientific">Streptomyces mirabilis</name>
    <dbReference type="NCBI Taxonomy" id="68239"/>
    <lineage>
        <taxon>Bacteria</taxon>
        <taxon>Bacillati</taxon>
        <taxon>Actinomycetota</taxon>
        <taxon>Actinomycetes</taxon>
        <taxon>Kitasatosporales</taxon>
        <taxon>Streptomycetaceae</taxon>
        <taxon>Streptomyces</taxon>
    </lineage>
</organism>
<reference evidence="1 2" key="1">
    <citation type="submission" date="2016-10" db="EMBL/GenBank/DDBJ databases">
        <authorList>
            <person name="de Groot N.N."/>
        </authorList>
    </citation>
    <scope>NUCLEOTIDE SEQUENCE [LARGE SCALE GENOMIC DNA]</scope>
    <source>
        <strain evidence="1 2">OK461</strain>
    </source>
</reference>
<dbReference type="Proteomes" id="UP000181942">
    <property type="component" value="Unassembled WGS sequence"/>
</dbReference>
<protein>
    <submittedName>
        <fullName evidence="1">Transcriptional regulatory protein, C terminal</fullName>
    </submittedName>
</protein>
<dbReference type="InterPro" id="IPR036388">
    <property type="entry name" value="WH-like_DNA-bd_sf"/>
</dbReference>
<accession>A0A1I2MCM4</accession>
<sequence length="49" mass="5829">MTWRRQTANDYGYLRKHVSLRRKIDKRRAPMIHTVCGVGYAIRPVEDGR</sequence>
<proteinExistence type="predicted"/>
<evidence type="ECO:0000313" key="2">
    <source>
        <dbReference type="Proteomes" id="UP000181942"/>
    </source>
</evidence>
<name>A0A1I2MCM4_9ACTN</name>
<dbReference type="Gene3D" id="1.10.10.10">
    <property type="entry name" value="Winged helix-like DNA-binding domain superfamily/Winged helix DNA-binding domain"/>
    <property type="match status" value="1"/>
</dbReference>
<gene>
    <name evidence="1" type="ORF">SAMN02787118_11372</name>
</gene>
<dbReference type="EMBL" id="FONR01000013">
    <property type="protein sequence ID" value="SFF89205.1"/>
    <property type="molecule type" value="Genomic_DNA"/>
</dbReference>